<sequence>MEDQEIQAPKTRKFSINYGLLLGGINIVFAIMLAVMELHYQRDISQQIIGVVILAAVIGIAIYQFKKANASFLSLGQAIKIGLGVALIASLMIIVYSIIYTSFIEPEFYDKFFEQLRPQIAEQNPSLTTEQIDNVIQTQRQFAWIGYPVILIINLIIALIISLIVGLIMKKDKSDY</sequence>
<evidence type="ECO:0000313" key="3">
    <source>
        <dbReference type="Proteomes" id="UP000468581"/>
    </source>
</evidence>
<dbReference type="Pfam" id="PF13858">
    <property type="entry name" value="DUF4199"/>
    <property type="match status" value="1"/>
</dbReference>
<protein>
    <submittedName>
        <fullName evidence="2">DUF4199 family protein</fullName>
    </submittedName>
</protein>
<keyword evidence="1" id="KW-0812">Transmembrane</keyword>
<keyword evidence="1" id="KW-1133">Transmembrane helix</keyword>
<feature type="transmembrane region" description="Helical" evidence="1">
    <location>
        <begin position="144"/>
        <end position="169"/>
    </location>
</feature>
<reference evidence="2 3" key="1">
    <citation type="submission" date="2020-01" db="EMBL/GenBank/DDBJ databases">
        <title>Leptobacterium flavescens.</title>
        <authorList>
            <person name="Wang G."/>
        </authorList>
    </citation>
    <scope>NUCLEOTIDE SEQUENCE [LARGE SCALE GENOMIC DNA]</scope>
    <source>
        <strain evidence="2 3">KCTC 22160</strain>
    </source>
</reference>
<feature type="transmembrane region" description="Helical" evidence="1">
    <location>
        <begin position="48"/>
        <end position="66"/>
    </location>
</feature>
<organism evidence="2 3">
    <name type="scientific">Leptobacterium flavescens</name>
    <dbReference type="NCBI Taxonomy" id="472055"/>
    <lineage>
        <taxon>Bacteria</taxon>
        <taxon>Pseudomonadati</taxon>
        <taxon>Bacteroidota</taxon>
        <taxon>Flavobacteriia</taxon>
        <taxon>Flavobacteriales</taxon>
        <taxon>Flavobacteriaceae</taxon>
        <taxon>Leptobacterium</taxon>
    </lineage>
</organism>
<gene>
    <name evidence="2" type="ORF">GWK08_00985</name>
</gene>
<keyword evidence="1" id="KW-0472">Membrane</keyword>
<evidence type="ECO:0000313" key="2">
    <source>
        <dbReference type="EMBL" id="NER12002.1"/>
    </source>
</evidence>
<feature type="transmembrane region" description="Helical" evidence="1">
    <location>
        <begin position="78"/>
        <end position="99"/>
    </location>
</feature>
<name>A0A6P0UH93_9FLAO</name>
<dbReference type="AlphaFoldDB" id="A0A6P0UH93"/>
<comment type="caution">
    <text evidence="2">The sequence shown here is derived from an EMBL/GenBank/DDBJ whole genome shotgun (WGS) entry which is preliminary data.</text>
</comment>
<feature type="transmembrane region" description="Helical" evidence="1">
    <location>
        <begin position="16"/>
        <end position="36"/>
    </location>
</feature>
<proteinExistence type="predicted"/>
<dbReference type="InterPro" id="IPR025250">
    <property type="entry name" value="DUF4199"/>
</dbReference>
<dbReference type="RefSeq" id="WP_163605041.1">
    <property type="nucleotide sequence ID" value="NZ_JAABOO010000001.1"/>
</dbReference>
<keyword evidence="3" id="KW-1185">Reference proteome</keyword>
<evidence type="ECO:0000256" key="1">
    <source>
        <dbReference type="SAM" id="Phobius"/>
    </source>
</evidence>
<dbReference type="EMBL" id="JAABOO010000001">
    <property type="protein sequence ID" value="NER12002.1"/>
    <property type="molecule type" value="Genomic_DNA"/>
</dbReference>
<dbReference type="Proteomes" id="UP000468581">
    <property type="component" value="Unassembled WGS sequence"/>
</dbReference>
<accession>A0A6P0UH93</accession>